<evidence type="ECO:0000313" key="1">
    <source>
        <dbReference type="EMBL" id="KAJ1524837.1"/>
    </source>
</evidence>
<reference evidence="1" key="1">
    <citation type="submission" date="2022-12" db="EMBL/GenBank/DDBJ databases">
        <title>Chromosome-level genome assembly of the bean flower thrips Megalurothrips usitatus.</title>
        <authorList>
            <person name="Ma L."/>
            <person name="Liu Q."/>
            <person name="Li H."/>
            <person name="Cai W."/>
        </authorList>
    </citation>
    <scope>NUCLEOTIDE SEQUENCE</scope>
    <source>
        <strain evidence="1">Cailab_2022a</strain>
    </source>
</reference>
<dbReference type="Pfam" id="PF10229">
    <property type="entry name" value="MMADHC"/>
    <property type="match status" value="1"/>
</dbReference>
<dbReference type="PANTHER" id="PTHR13192">
    <property type="entry name" value="MY011 PROTEIN"/>
    <property type="match status" value="1"/>
</dbReference>
<sequence>MLCSRRLLNRHVARSVNVSFQAFYSGKRNSDNDQDGPDVYNVVSSSPEAEIGINNPNWELFSQRYRLYMPGKLGHAWVDNSSTAHFDYSRPFQSLKEGSMEYSAQECPLLLRLGLMEMFPGLNFRQQNTTIISLRQPLYRRGRRQDIDELTKLFLVAAQKICGQLMDVGYWADFINPFSGRPYYNSVPRDVLFKTDKRFHCLGFNIESKAACKVISVTQGSNRYMVGSLYTSAPPQEAIAPIVKEAEGE</sequence>
<protein>
    <recommendedName>
        <fullName evidence="3">Methylmalonic aciduria and homocystinuria type D homolog, mitochondrial</fullName>
    </recommendedName>
</protein>
<dbReference type="GO" id="GO:0009235">
    <property type="term" value="P:cobalamin metabolic process"/>
    <property type="evidence" value="ECO:0007669"/>
    <property type="project" value="InterPro"/>
</dbReference>
<accession>A0AAV7XN06</accession>
<dbReference type="PANTHER" id="PTHR13192:SF3">
    <property type="entry name" value="COBALAMIN TRAFFICKING PROTEIN CBLD"/>
    <property type="match status" value="1"/>
</dbReference>
<dbReference type="AlphaFoldDB" id="A0AAV7XN06"/>
<evidence type="ECO:0000313" key="2">
    <source>
        <dbReference type="Proteomes" id="UP001075354"/>
    </source>
</evidence>
<name>A0AAV7XN06_9NEOP</name>
<dbReference type="InterPro" id="IPR019362">
    <property type="entry name" value="MMADHC"/>
</dbReference>
<dbReference type="GO" id="GO:0005739">
    <property type="term" value="C:mitochondrion"/>
    <property type="evidence" value="ECO:0007669"/>
    <property type="project" value="TreeGrafter"/>
</dbReference>
<organism evidence="1 2">
    <name type="scientific">Megalurothrips usitatus</name>
    <name type="common">bean blossom thrips</name>
    <dbReference type="NCBI Taxonomy" id="439358"/>
    <lineage>
        <taxon>Eukaryota</taxon>
        <taxon>Metazoa</taxon>
        <taxon>Ecdysozoa</taxon>
        <taxon>Arthropoda</taxon>
        <taxon>Hexapoda</taxon>
        <taxon>Insecta</taxon>
        <taxon>Pterygota</taxon>
        <taxon>Neoptera</taxon>
        <taxon>Paraneoptera</taxon>
        <taxon>Thysanoptera</taxon>
        <taxon>Terebrantia</taxon>
        <taxon>Thripoidea</taxon>
        <taxon>Thripidae</taxon>
        <taxon>Megalurothrips</taxon>
    </lineage>
</organism>
<evidence type="ECO:0008006" key="3">
    <source>
        <dbReference type="Google" id="ProtNLM"/>
    </source>
</evidence>
<dbReference type="Proteomes" id="UP001075354">
    <property type="component" value="Chromosome 8"/>
</dbReference>
<proteinExistence type="predicted"/>
<comment type="caution">
    <text evidence="1">The sequence shown here is derived from an EMBL/GenBank/DDBJ whole genome shotgun (WGS) entry which is preliminary data.</text>
</comment>
<gene>
    <name evidence="1" type="ORF">ONE63_009705</name>
</gene>
<keyword evidence="2" id="KW-1185">Reference proteome</keyword>
<dbReference type="EMBL" id="JAPTSV010000008">
    <property type="protein sequence ID" value="KAJ1524837.1"/>
    <property type="molecule type" value="Genomic_DNA"/>
</dbReference>